<feature type="non-terminal residue" evidence="2">
    <location>
        <position position="1"/>
    </location>
</feature>
<reference evidence="2 3" key="1">
    <citation type="journal article" date="2021" name="Hortic Res">
        <title>The domestication of Cucurbita argyrosperma as revealed by the genome of its wild relative.</title>
        <authorList>
            <person name="Barrera-Redondo J."/>
            <person name="Sanchez-de la Vega G."/>
            <person name="Aguirre-Liguori J.A."/>
            <person name="Castellanos-Morales G."/>
            <person name="Gutierrez-Guerrero Y.T."/>
            <person name="Aguirre-Dugua X."/>
            <person name="Aguirre-Planter E."/>
            <person name="Tenaillon M.I."/>
            <person name="Lira-Saade R."/>
            <person name="Eguiarte L.E."/>
        </authorList>
    </citation>
    <scope>NUCLEOTIDE SEQUENCE [LARGE SCALE GENOMIC DNA]</scope>
    <source>
        <strain evidence="2">JBR-2021</strain>
    </source>
</reference>
<name>A0AAV6M227_9ROSI</name>
<sequence>MDISLRFYSAITAAVILMTAICLTSPCPADAKLCGDCIRDRMALHCPACAPPLRCMAQCLWGGGSRSRCVKQCDSGGAWARLWSCKRCMWSCKCSCTSSSS</sequence>
<dbReference type="AlphaFoldDB" id="A0AAV6M227"/>
<protein>
    <submittedName>
        <fullName evidence="2">Uncharacterized protein</fullName>
    </submittedName>
</protein>
<evidence type="ECO:0000313" key="2">
    <source>
        <dbReference type="EMBL" id="KAG6573550.1"/>
    </source>
</evidence>
<keyword evidence="3" id="KW-1185">Reference proteome</keyword>
<accession>A0AAV6M227</accession>
<keyword evidence="1" id="KW-0732">Signal</keyword>
<evidence type="ECO:0000256" key="1">
    <source>
        <dbReference type="SAM" id="SignalP"/>
    </source>
</evidence>
<proteinExistence type="predicted"/>
<dbReference type="Proteomes" id="UP000685013">
    <property type="component" value="Chromosome 18"/>
</dbReference>
<evidence type="ECO:0000313" key="3">
    <source>
        <dbReference type="Proteomes" id="UP000685013"/>
    </source>
</evidence>
<gene>
    <name evidence="2" type="ORF">SDJN03_27437</name>
</gene>
<organism evidence="2 3">
    <name type="scientific">Cucurbita argyrosperma subsp. sororia</name>
    <dbReference type="NCBI Taxonomy" id="37648"/>
    <lineage>
        <taxon>Eukaryota</taxon>
        <taxon>Viridiplantae</taxon>
        <taxon>Streptophyta</taxon>
        <taxon>Embryophyta</taxon>
        <taxon>Tracheophyta</taxon>
        <taxon>Spermatophyta</taxon>
        <taxon>Magnoliopsida</taxon>
        <taxon>eudicotyledons</taxon>
        <taxon>Gunneridae</taxon>
        <taxon>Pentapetalae</taxon>
        <taxon>rosids</taxon>
        <taxon>fabids</taxon>
        <taxon>Cucurbitales</taxon>
        <taxon>Cucurbitaceae</taxon>
        <taxon>Cucurbiteae</taxon>
        <taxon>Cucurbita</taxon>
    </lineage>
</organism>
<feature type="signal peptide" evidence="1">
    <location>
        <begin position="1"/>
        <end position="31"/>
    </location>
</feature>
<dbReference type="EMBL" id="JAGKQH010000018">
    <property type="protein sequence ID" value="KAG6573550.1"/>
    <property type="molecule type" value="Genomic_DNA"/>
</dbReference>
<comment type="caution">
    <text evidence="2">The sequence shown here is derived from an EMBL/GenBank/DDBJ whole genome shotgun (WGS) entry which is preliminary data.</text>
</comment>
<feature type="chain" id="PRO_5043473403" evidence="1">
    <location>
        <begin position="32"/>
        <end position="101"/>
    </location>
</feature>